<evidence type="ECO:0000256" key="1">
    <source>
        <dbReference type="ARBA" id="ARBA00022729"/>
    </source>
</evidence>
<gene>
    <name evidence="2" type="ORF">COX05_05180</name>
</gene>
<dbReference type="EMBL" id="PCSU01000092">
    <property type="protein sequence ID" value="PIP56040.1"/>
    <property type="molecule type" value="Genomic_DNA"/>
</dbReference>
<dbReference type="PIRSF" id="PIRSF002825">
    <property type="entry name" value="CfbpA"/>
    <property type="match status" value="1"/>
</dbReference>
<name>A0A2H0BGB6_UNCKA</name>
<dbReference type="PANTHER" id="PTHR30006:SF24">
    <property type="entry name" value="SLL0237 PROTEIN"/>
    <property type="match status" value="1"/>
</dbReference>
<evidence type="ECO:0000313" key="2">
    <source>
        <dbReference type="EMBL" id="PIP56040.1"/>
    </source>
</evidence>
<protein>
    <submittedName>
        <fullName evidence="2">Iron ABC transporter substrate-binding protein</fullName>
    </submittedName>
</protein>
<accession>A0A2H0BGB6</accession>
<dbReference type="PANTHER" id="PTHR30006">
    <property type="entry name" value="THIAMINE-BINDING PERIPLASMIC PROTEIN-RELATED"/>
    <property type="match status" value="1"/>
</dbReference>
<dbReference type="CDD" id="cd13518">
    <property type="entry name" value="PBP2_Fe3_thiamine_like"/>
    <property type="match status" value="1"/>
</dbReference>
<comment type="caution">
    <text evidence="2">The sequence shown here is derived from an EMBL/GenBank/DDBJ whole genome shotgun (WGS) entry which is preliminary data.</text>
</comment>
<dbReference type="Proteomes" id="UP000228495">
    <property type="component" value="Unassembled WGS sequence"/>
</dbReference>
<evidence type="ECO:0000313" key="3">
    <source>
        <dbReference type="Proteomes" id="UP000228495"/>
    </source>
</evidence>
<reference evidence="2 3" key="1">
    <citation type="submission" date="2017-09" db="EMBL/GenBank/DDBJ databases">
        <title>Depth-based differentiation of microbial function through sediment-hosted aquifers and enrichment of novel symbionts in the deep terrestrial subsurface.</title>
        <authorList>
            <person name="Probst A.J."/>
            <person name="Ladd B."/>
            <person name="Jarett J.K."/>
            <person name="Geller-Mcgrath D.E."/>
            <person name="Sieber C.M."/>
            <person name="Emerson J.B."/>
            <person name="Anantharaman K."/>
            <person name="Thomas B.C."/>
            <person name="Malmstrom R."/>
            <person name="Stieglmeier M."/>
            <person name="Klingl A."/>
            <person name="Woyke T."/>
            <person name="Ryan C.M."/>
            <person name="Banfield J.F."/>
        </authorList>
    </citation>
    <scope>NUCLEOTIDE SEQUENCE [LARGE SCALE GENOMIC DNA]</scope>
    <source>
        <strain evidence="2">CG22_combo_CG10-13_8_21_14_all_39_12</strain>
    </source>
</reference>
<dbReference type="Gene3D" id="3.40.190.10">
    <property type="entry name" value="Periplasmic binding protein-like II"/>
    <property type="match status" value="2"/>
</dbReference>
<keyword evidence="1" id="KW-0732">Signal</keyword>
<organism evidence="2 3">
    <name type="scientific">candidate division WWE3 bacterium CG22_combo_CG10-13_8_21_14_all_39_12</name>
    <dbReference type="NCBI Taxonomy" id="1975094"/>
    <lineage>
        <taxon>Bacteria</taxon>
        <taxon>Katanobacteria</taxon>
    </lineage>
</organism>
<sequence length="338" mass="37321">MKASSIVTILLVFGLVVVVLLQISKSTTESNDVVVYVSHDQDYSEPILKDFEAATGIKVKAVYDTEASKTVGLTNRLIAEKENPKADVFWNNEVTRTVGLNREGVLAKYKPTHFDEVPSYAKDPDGYWTGFAARARVLLIGKDKKVPERLEELVGDSYKDMVTIADPRFGTTGSHIAALWSIWGEEKTKQYFKDLKANGLNIAQSNGQTRDKVVSGEKLVAFTDTDDANDAVINGDAVTVVYPNPYDVGTLVIPNTVMLIKGAPHKSNAQKLIDYLISPEVESQLAFAKSAQMPLLPGVKRPETVPSIDSVTEMNVVWSNVYDALEPFLKFFEEEILD</sequence>
<proteinExistence type="predicted"/>
<dbReference type="AlphaFoldDB" id="A0A2H0BGB6"/>
<dbReference type="Pfam" id="PF13343">
    <property type="entry name" value="SBP_bac_6"/>
    <property type="match status" value="1"/>
</dbReference>
<dbReference type="InterPro" id="IPR026045">
    <property type="entry name" value="Ferric-bd"/>
</dbReference>
<dbReference type="SUPFAM" id="SSF53850">
    <property type="entry name" value="Periplasmic binding protein-like II"/>
    <property type="match status" value="1"/>
</dbReference>